<comment type="caution">
    <text evidence="1">The sequence shown here is derived from an EMBL/GenBank/DDBJ whole genome shotgun (WGS) entry which is preliminary data.</text>
</comment>
<proteinExistence type="predicted"/>
<dbReference type="RefSeq" id="WP_129567017.1">
    <property type="nucleotide sequence ID" value="NZ_JACIGS010000005.1"/>
</dbReference>
<evidence type="ECO:0000313" key="2">
    <source>
        <dbReference type="Proteomes" id="UP000534590"/>
    </source>
</evidence>
<organism evidence="1 2">
    <name type="scientific">Agrobacterium radiobacter</name>
    <dbReference type="NCBI Taxonomy" id="362"/>
    <lineage>
        <taxon>Bacteria</taxon>
        <taxon>Pseudomonadati</taxon>
        <taxon>Pseudomonadota</taxon>
        <taxon>Alphaproteobacteria</taxon>
        <taxon>Hyphomicrobiales</taxon>
        <taxon>Rhizobiaceae</taxon>
        <taxon>Rhizobium/Agrobacterium group</taxon>
        <taxon>Agrobacterium</taxon>
        <taxon>Agrobacterium tumefaciens complex</taxon>
    </lineage>
</organism>
<gene>
    <name evidence="1" type="ORF">GGE40_004207</name>
</gene>
<protein>
    <submittedName>
        <fullName evidence="1">Uncharacterized protein</fullName>
    </submittedName>
</protein>
<dbReference type="Proteomes" id="UP000534590">
    <property type="component" value="Unassembled WGS sequence"/>
</dbReference>
<keyword evidence="2" id="KW-1185">Reference proteome</keyword>
<reference evidence="1 2" key="1">
    <citation type="submission" date="2020-08" db="EMBL/GenBank/DDBJ databases">
        <title>Genomic Encyclopedia of Type Strains, Phase IV (KMG-V): Genome sequencing to study the core and pangenomes of soil and plant-associated prokaryotes.</title>
        <authorList>
            <person name="Whitman W."/>
        </authorList>
    </citation>
    <scope>NUCLEOTIDE SEQUENCE [LARGE SCALE GENOMIC DNA]</scope>
    <source>
        <strain evidence="1 2">SEMIA 461</strain>
    </source>
</reference>
<name>A0ABR6JDB3_AGRRD</name>
<evidence type="ECO:0000313" key="1">
    <source>
        <dbReference type="EMBL" id="MBB4492362.1"/>
    </source>
</evidence>
<dbReference type="EMBL" id="JACIHP010000005">
    <property type="protein sequence ID" value="MBB4492362.1"/>
    <property type="molecule type" value="Genomic_DNA"/>
</dbReference>
<sequence>MIINEDEHPVYLDIPLLMQIEPATLLLTEAPFPTICRASAMMDMRRNSHHSAEKEQRSIPMLNSIEGEPADGAEILVKAKPLRERRKSSKTIPAGVNTGSTRLLAYMNWLSLYGG</sequence>
<accession>A0ABR6JDB3</accession>